<evidence type="ECO:0000313" key="6">
    <source>
        <dbReference type="Proteomes" id="UP001162060"/>
    </source>
</evidence>
<sequence length="165" mass="18840">MSFRCVRVELLTFHFATTSPHSARLPYDSTIDEDTLMRIHVRVLFAVAALFVDIHTTEALVRTETMDDDTQLSGHIHSTGDNDVTRHRFLRVSDVHAEDEQERANTKAVSAWIRKVVSKLKTSVVINWNLILGSDPEYVRGKYPGNKELGDKYSKKRAHVKYTLS</sequence>
<organism evidence="5 6">
    <name type="scientific">Peronospora matthiolae</name>
    <dbReference type="NCBI Taxonomy" id="2874970"/>
    <lineage>
        <taxon>Eukaryota</taxon>
        <taxon>Sar</taxon>
        <taxon>Stramenopiles</taxon>
        <taxon>Oomycota</taxon>
        <taxon>Peronosporomycetes</taxon>
        <taxon>Peronosporales</taxon>
        <taxon>Peronosporaceae</taxon>
        <taxon>Peronospora</taxon>
    </lineage>
</organism>
<dbReference type="EMBL" id="CAKLBY020000069">
    <property type="protein sequence ID" value="CAK7923563.1"/>
    <property type="molecule type" value="Genomic_DNA"/>
</dbReference>
<comment type="similarity">
    <text evidence="2 4">Belongs to the RxLR effector family.</text>
</comment>
<protein>
    <recommendedName>
        <fullName evidence="4">RxLR effector protein</fullName>
    </recommendedName>
</protein>
<evidence type="ECO:0000256" key="2">
    <source>
        <dbReference type="ARBA" id="ARBA00010400"/>
    </source>
</evidence>
<evidence type="ECO:0000256" key="1">
    <source>
        <dbReference type="ARBA" id="ARBA00004613"/>
    </source>
</evidence>
<proteinExistence type="inferred from homology"/>
<gene>
    <name evidence="5" type="ORF">PM001_LOCUS8713</name>
</gene>
<comment type="function">
    <text evidence="4">Effector that suppresses plant defense responses during pathogen infection.</text>
</comment>
<dbReference type="AlphaFoldDB" id="A0AAV1TR40"/>
<dbReference type="InterPro" id="IPR031825">
    <property type="entry name" value="RXLR"/>
</dbReference>
<evidence type="ECO:0000256" key="3">
    <source>
        <dbReference type="ARBA" id="ARBA00022525"/>
    </source>
</evidence>
<name>A0AAV1TR40_9STRA</name>
<comment type="caution">
    <text evidence="5">The sequence shown here is derived from an EMBL/GenBank/DDBJ whole genome shotgun (WGS) entry which is preliminary data.</text>
</comment>
<evidence type="ECO:0000313" key="5">
    <source>
        <dbReference type="EMBL" id="CAK7923563.1"/>
    </source>
</evidence>
<dbReference type="Pfam" id="PF16810">
    <property type="entry name" value="RXLR"/>
    <property type="match status" value="1"/>
</dbReference>
<keyword evidence="3 4" id="KW-0964">Secreted</keyword>
<accession>A0AAV1TR40</accession>
<comment type="subcellular location">
    <subcellularLocation>
        <location evidence="1 4">Secreted</location>
    </subcellularLocation>
</comment>
<reference evidence="5" key="1">
    <citation type="submission" date="2024-01" db="EMBL/GenBank/DDBJ databases">
        <authorList>
            <person name="Webb A."/>
        </authorList>
    </citation>
    <scope>NUCLEOTIDE SEQUENCE</scope>
    <source>
        <strain evidence="5">Pm1</strain>
    </source>
</reference>
<evidence type="ECO:0000256" key="4">
    <source>
        <dbReference type="RuleBase" id="RU367124"/>
    </source>
</evidence>
<dbReference type="Proteomes" id="UP001162060">
    <property type="component" value="Unassembled WGS sequence"/>
</dbReference>
<comment type="domain">
    <text evidence="4">The RxLR-dEER motif acts to carry the protein into the host cell cytoplasm through binding to cell surface phosphatidylinositol-3-phosphate.</text>
</comment>